<feature type="transmembrane region" description="Helical" evidence="1">
    <location>
        <begin position="253"/>
        <end position="275"/>
    </location>
</feature>
<keyword evidence="4" id="KW-1185">Reference proteome</keyword>
<keyword evidence="1" id="KW-0472">Membrane</keyword>
<proteinExistence type="predicted"/>
<dbReference type="Gene3D" id="3.40.50.300">
    <property type="entry name" value="P-loop containing nucleotide triphosphate hydrolases"/>
    <property type="match status" value="1"/>
</dbReference>
<accession>A0A9P6D9L5</accession>
<dbReference type="SUPFAM" id="SSF52540">
    <property type="entry name" value="P-loop containing nucleoside triphosphate hydrolases"/>
    <property type="match status" value="1"/>
</dbReference>
<keyword evidence="1" id="KW-1133">Transmembrane helix</keyword>
<organism evidence="3 4">
    <name type="scientific">Pleurotus eryngii</name>
    <name type="common">Boletus of the steppes</name>
    <dbReference type="NCBI Taxonomy" id="5323"/>
    <lineage>
        <taxon>Eukaryota</taxon>
        <taxon>Fungi</taxon>
        <taxon>Dikarya</taxon>
        <taxon>Basidiomycota</taxon>
        <taxon>Agaricomycotina</taxon>
        <taxon>Agaricomycetes</taxon>
        <taxon>Agaricomycetidae</taxon>
        <taxon>Agaricales</taxon>
        <taxon>Pleurotineae</taxon>
        <taxon>Pleurotaceae</taxon>
        <taxon>Pleurotus</taxon>
    </lineage>
</organism>
<dbReference type="Pfam" id="PF01926">
    <property type="entry name" value="MMR_HSR1"/>
    <property type="match status" value="1"/>
</dbReference>
<dbReference type="OrthoDB" id="59699at2759"/>
<dbReference type="EMBL" id="MU154696">
    <property type="protein sequence ID" value="KAF9488799.1"/>
    <property type="molecule type" value="Genomic_DNA"/>
</dbReference>
<dbReference type="InterPro" id="IPR027417">
    <property type="entry name" value="P-loop_NTPase"/>
</dbReference>
<dbReference type="InterPro" id="IPR006073">
    <property type="entry name" value="GTP-bd"/>
</dbReference>
<protein>
    <recommendedName>
        <fullName evidence="2">G domain-containing protein</fullName>
    </recommendedName>
</protein>
<evidence type="ECO:0000256" key="1">
    <source>
        <dbReference type="SAM" id="Phobius"/>
    </source>
</evidence>
<dbReference type="CDD" id="cd00882">
    <property type="entry name" value="Ras_like_GTPase"/>
    <property type="match status" value="1"/>
</dbReference>
<evidence type="ECO:0000313" key="3">
    <source>
        <dbReference type="EMBL" id="KAF9488799.1"/>
    </source>
</evidence>
<dbReference type="Proteomes" id="UP000807025">
    <property type="component" value="Unassembled WGS sequence"/>
</dbReference>
<sequence length="325" mass="37222">MKLRQKCKHFRILIIGRANAGKTTILQKICNTNEEATIQDAKGNMIPMSTITPSNMRGMHDIEKSLIFPSNQGFVFHDSRGIEAGGKQELDIVQNFIAKRAKSHNLEDRIHVIWYCIPVDNDRIFTAAEKSFFDNLSRHGAPVIAIFTKFDHRDIESFMSLQEEGLEDAEAKAKASQHAKEVFEKEYLPDIYNLSYPPQRHVYLRDMQEPDSSVSELAERTAEVLENGVLRLMFVSTQRSSITLCIKYAIEQYVLPFYALLILYFPSRVVVKWFIDYRKKSHKGPAALMSRADVYQFACHVRPFYSLKSTDCFLLSLPGSCVVPI</sequence>
<feature type="domain" description="G" evidence="2">
    <location>
        <begin position="11"/>
        <end position="149"/>
    </location>
</feature>
<dbReference type="AlphaFoldDB" id="A0A9P6D9L5"/>
<evidence type="ECO:0000313" key="4">
    <source>
        <dbReference type="Proteomes" id="UP000807025"/>
    </source>
</evidence>
<name>A0A9P6D9L5_PLEER</name>
<comment type="caution">
    <text evidence="3">The sequence shown here is derived from an EMBL/GenBank/DDBJ whole genome shotgun (WGS) entry which is preliminary data.</text>
</comment>
<dbReference type="GO" id="GO:0005525">
    <property type="term" value="F:GTP binding"/>
    <property type="evidence" value="ECO:0007669"/>
    <property type="project" value="InterPro"/>
</dbReference>
<evidence type="ECO:0000259" key="2">
    <source>
        <dbReference type="Pfam" id="PF01926"/>
    </source>
</evidence>
<gene>
    <name evidence="3" type="ORF">BDN71DRAFT_1533629</name>
</gene>
<reference evidence="3" key="1">
    <citation type="submission" date="2020-11" db="EMBL/GenBank/DDBJ databases">
        <authorList>
            <consortium name="DOE Joint Genome Institute"/>
            <person name="Ahrendt S."/>
            <person name="Riley R."/>
            <person name="Andreopoulos W."/>
            <person name="Labutti K."/>
            <person name="Pangilinan J."/>
            <person name="Ruiz-Duenas F.J."/>
            <person name="Barrasa J.M."/>
            <person name="Sanchez-Garcia M."/>
            <person name="Camarero S."/>
            <person name="Miyauchi S."/>
            <person name="Serrano A."/>
            <person name="Linde D."/>
            <person name="Babiker R."/>
            <person name="Drula E."/>
            <person name="Ayuso-Fernandez I."/>
            <person name="Pacheco R."/>
            <person name="Padilla G."/>
            <person name="Ferreira P."/>
            <person name="Barriuso J."/>
            <person name="Kellner H."/>
            <person name="Castanera R."/>
            <person name="Alfaro M."/>
            <person name="Ramirez L."/>
            <person name="Pisabarro A.G."/>
            <person name="Kuo A."/>
            <person name="Tritt A."/>
            <person name="Lipzen A."/>
            <person name="He G."/>
            <person name="Yan M."/>
            <person name="Ng V."/>
            <person name="Cullen D."/>
            <person name="Martin F."/>
            <person name="Rosso M.-N."/>
            <person name="Henrissat B."/>
            <person name="Hibbett D."/>
            <person name="Martinez A.T."/>
            <person name="Grigoriev I.V."/>
        </authorList>
    </citation>
    <scope>NUCLEOTIDE SEQUENCE</scope>
    <source>
        <strain evidence="3">ATCC 90797</strain>
    </source>
</reference>
<keyword evidence="1" id="KW-0812">Transmembrane</keyword>